<dbReference type="EMBL" id="CAJFDH010000002">
    <property type="protein sequence ID" value="CAD5209592.1"/>
    <property type="molecule type" value="Genomic_DNA"/>
</dbReference>
<evidence type="ECO:0000256" key="1">
    <source>
        <dbReference type="SAM" id="Phobius"/>
    </source>
</evidence>
<evidence type="ECO:0000313" key="3">
    <source>
        <dbReference type="Proteomes" id="UP000614601"/>
    </source>
</evidence>
<protein>
    <submittedName>
        <fullName evidence="2">Uncharacterized protein</fullName>
    </submittedName>
</protein>
<proteinExistence type="predicted"/>
<dbReference type="EMBL" id="CAJFCW020000002">
    <property type="protein sequence ID" value="CAG9089668.1"/>
    <property type="molecule type" value="Genomic_DNA"/>
</dbReference>
<keyword evidence="1" id="KW-0472">Membrane</keyword>
<comment type="caution">
    <text evidence="2">The sequence shown here is derived from an EMBL/GenBank/DDBJ whole genome shotgun (WGS) entry which is preliminary data.</text>
</comment>
<reference evidence="2" key="1">
    <citation type="submission" date="2020-09" db="EMBL/GenBank/DDBJ databases">
        <authorList>
            <person name="Kikuchi T."/>
        </authorList>
    </citation>
    <scope>NUCLEOTIDE SEQUENCE</scope>
    <source>
        <strain evidence="2">SH1</strain>
    </source>
</reference>
<dbReference type="OrthoDB" id="5792300at2759"/>
<name>A0A811K1R9_9BILA</name>
<dbReference type="Proteomes" id="UP000783686">
    <property type="component" value="Unassembled WGS sequence"/>
</dbReference>
<organism evidence="2 3">
    <name type="scientific">Bursaphelenchus okinawaensis</name>
    <dbReference type="NCBI Taxonomy" id="465554"/>
    <lineage>
        <taxon>Eukaryota</taxon>
        <taxon>Metazoa</taxon>
        <taxon>Ecdysozoa</taxon>
        <taxon>Nematoda</taxon>
        <taxon>Chromadorea</taxon>
        <taxon>Rhabditida</taxon>
        <taxon>Tylenchina</taxon>
        <taxon>Tylenchomorpha</taxon>
        <taxon>Aphelenchoidea</taxon>
        <taxon>Aphelenchoididae</taxon>
        <taxon>Bursaphelenchus</taxon>
    </lineage>
</organism>
<evidence type="ECO:0000313" key="2">
    <source>
        <dbReference type="EMBL" id="CAD5209592.1"/>
    </source>
</evidence>
<dbReference type="Proteomes" id="UP000614601">
    <property type="component" value="Unassembled WGS sequence"/>
</dbReference>
<feature type="transmembrane region" description="Helical" evidence="1">
    <location>
        <begin position="32"/>
        <end position="55"/>
    </location>
</feature>
<keyword evidence="1" id="KW-1133">Transmembrane helix</keyword>
<dbReference type="AlphaFoldDB" id="A0A811K1R9"/>
<keyword evidence="3" id="KW-1185">Reference proteome</keyword>
<keyword evidence="1" id="KW-0812">Transmembrane</keyword>
<accession>A0A811K1R9</accession>
<gene>
    <name evidence="2" type="ORF">BOKJ2_LOCUS2764</name>
</gene>
<sequence length="104" mass="12259">MTAKEDGYELCPGKFAWECEDTNCCNSYHIRVLMLFFSLGVLLIALAVFGVWMAFDFRPSRFQPRAEPVRDKRALSEVEIKSFEETRYLRRMSELNPHAKREYV</sequence>